<evidence type="ECO:0000256" key="1">
    <source>
        <dbReference type="SAM" id="SignalP"/>
    </source>
</evidence>
<accession>A0A0K2G8P2</accession>
<name>A0A0K2G8P2_NITMO</name>
<keyword evidence="3" id="KW-1185">Reference proteome</keyword>
<organism evidence="2 3">
    <name type="scientific">Nitrospira moscoviensis</name>
    <dbReference type="NCBI Taxonomy" id="42253"/>
    <lineage>
        <taxon>Bacteria</taxon>
        <taxon>Pseudomonadati</taxon>
        <taxon>Nitrospirota</taxon>
        <taxon>Nitrospiria</taxon>
        <taxon>Nitrospirales</taxon>
        <taxon>Nitrospiraceae</taxon>
        <taxon>Nitrospira</taxon>
    </lineage>
</organism>
<dbReference type="RefSeq" id="WP_053378682.1">
    <property type="nucleotide sequence ID" value="NZ_CP011801.1"/>
</dbReference>
<dbReference type="STRING" id="42253.NITMOv2_0893"/>
<reference evidence="2 3" key="1">
    <citation type="journal article" date="2015" name="Proc. Natl. Acad. Sci. U.S.A.">
        <title>Expanded metabolic versatility of ubiquitous nitrite-oxidizing bacteria from the genus Nitrospira.</title>
        <authorList>
            <person name="Koch H."/>
            <person name="Lucker S."/>
            <person name="Albertsen M."/>
            <person name="Kitzinger K."/>
            <person name="Herbold C."/>
            <person name="Spieck E."/>
            <person name="Nielsen P.H."/>
            <person name="Wagner M."/>
            <person name="Daims H."/>
        </authorList>
    </citation>
    <scope>NUCLEOTIDE SEQUENCE [LARGE SCALE GENOMIC DNA]</scope>
    <source>
        <strain evidence="2 3">NSP M-1</strain>
    </source>
</reference>
<evidence type="ECO:0000313" key="2">
    <source>
        <dbReference type="EMBL" id="ALA57328.1"/>
    </source>
</evidence>
<keyword evidence="1" id="KW-0732">Signal</keyword>
<feature type="chain" id="PRO_5005476748" description="DUF4136 domain-containing protein" evidence="1">
    <location>
        <begin position="30"/>
        <end position="212"/>
    </location>
</feature>
<dbReference type="AlphaFoldDB" id="A0A0K2G8P2"/>
<dbReference type="Proteomes" id="UP000069205">
    <property type="component" value="Chromosome"/>
</dbReference>
<evidence type="ECO:0008006" key="4">
    <source>
        <dbReference type="Google" id="ProtNLM"/>
    </source>
</evidence>
<sequence length="212" mass="22665">MNQALRFAWALAVLLCLSSGCTSTMTVEANGSRKTDQPLPPHVTFAVFPTTEVEKDLAFPAYARLVARKLTEQDYKETEPTVAKLGVYLAYGVREQAADVQTSVAQSPSSYTSGSGGTGGYGTTASSAPAAGFRRYVSQVVVVVADLPQSRAAGSVVELWRGQAQTAGPIKDLSALAPLLIEAAFRHFGDETPHTVRHTFSEEEISKLRESP</sequence>
<proteinExistence type="predicted"/>
<protein>
    <recommendedName>
        <fullName evidence="4">DUF4136 domain-containing protein</fullName>
    </recommendedName>
</protein>
<dbReference type="OrthoDB" id="9810751at2"/>
<evidence type="ECO:0000313" key="3">
    <source>
        <dbReference type="Proteomes" id="UP000069205"/>
    </source>
</evidence>
<dbReference type="PROSITE" id="PS51257">
    <property type="entry name" value="PROKAR_LIPOPROTEIN"/>
    <property type="match status" value="1"/>
</dbReference>
<dbReference type="PATRIC" id="fig|42253.5.peg.873"/>
<dbReference type="EMBL" id="CP011801">
    <property type="protein sequence ID" value="ALA57328.1"/>
    <property type="molecule type" value="Genomic_DNA"/>
</dbReference>
<gene>
    <name evidence="2" type="ORF">NITMOv2_0893</name>
</gene>
<dbReference type="KEGG" id="nmv:NITMOv2_0893"/>
<feature type="signal peptide" evidence="1">
    <location>
        <begin position="1"/>
        <end position="29"/>
    </location>
</feature>